<dbReference type="InterPro" id="IPR003441">
    <property type="entry name" value="NAC-dom"/>
</dbReference>
<dbReference type="SUPFAM" id="SSF101941">
    <property type="entry name" value="NAC domain"/>
    <property type="match status" value="1"/>
</dbReference>
<feature type="domain" description="NAC" evidence="6">
    <location>
        <begin position="1"/>
        <end position="110"/>
    </location>
</feature>
<accession>A0A9Q1L029</accession>
<proteinExistence type="predicted"/>
<protein>
    <recommendedName>
        <fullName evidence="6">NAC domain-containing protein</fullName>
    </recommendedName>
</protein>
<dbReference type="PANTHER" id="PTHR31744">
    <property type="entry name" value="PROTEIN CUP-SHAPED COTYLEDON 2-RELATED"/>
    <property type="match status" value="1"/>
</dbReference>
<name>A0A9Q1L029_9CARY</name>
<dbReference type="EMBL" id="JAKOGI010000002">
    <property type="protein sequence ID" value="KAJ8453007.1"/>
    <property type="molecule type" value="Genomic_DNA"/>
</dbReference>
<dbReference type="Proteomes" id="UP001153076">
    <property type="component" value="Unassembled WGS sequence"/>
</dbReference>
<evidence type="ECO:0000256" key="1">
    <source>
        <dbReference type="ARBA" id="ARBA00023015"/>
    </source>
</evidence>
<dbReference type="InterPro" id="IPR036093">
    <property type="entry name" value="NAC_dom_sf"/>
</dbReference>
<dbReference type="GO" id="GO:0006355">
    <property type="term" value="P:regulation of DNA-templated transcription"/>
    <property type="evidence" value="ECO:0007669"/>
    <property type="project" value="InterPro"/>
</dbReference>
<reference evidence="7" key="1">
    <citation type="submission" date="2022-04" db="EMBL/GenBank/DDBJ databases">
        <title>Carnegiea gigantea Genome sequencing and assembly v2.</title>
        <authorList>
            <person name="Copetti D."/>
            <person name="Sanderson M.J."/>
            <person name="Burquez A."/>
            <person name="Wojciechowski M.F."/>
        </authorList>
    </citation>
    <scope>NUCLEOTIDE SEQUENCE</scope>
    <source>
        <strain evidence="7">SGP5-SGP5p</strain>
        <tissue evidence="7">Aerial part</tissue>
    </source>
</reference>
<keyword evidence="4" id="KW-0539">Nucleus</keyword>
<dbReference type="PROSITE" id="PS51005">
    <property type="entry name" value="NAC"/>
    <property type="match status" value="1"/>
</dbReference>
<gene>
    <name evidence="7" type="ORF">Cgig2_014770</name>
</gene>
<evidence type="ECO:0000256" key="4">
    <source>
        <dbReference type="ARBA" id="ARBA00023242"/>
    </source>
</evidence>
<keyword evidence="8" id="KW-1185">Reference proteome</keyword>
<feature type="region of interest" description="Disordered" evidence="5">
    <location>
        <begin position="118"/>
        <end position="142"/>
    </location>
</feature>
<dbReference type="AlphaFoldDB" id="A0A9Q1L029"/>
<evidence type="ECO:0000313" key="7">
    <source>
        <dbReference type="EMBL" id="KAJ8453007.1"/>
    </source>
</evidence>
<keyword evidence="2" id="KW-0238">DNA-binding</keyword>
<sequence>MVHMDTEKSFLPGKDLEWYFFSPRDRKYPNGSRTNRATRAGYWKATGKDRPVHSEKQAVGMKKTLVYYRGRAPHGIRSNWVMHEYRLLQSLSGSTPSLKDSYALCRVFKKTVHNNPRTKEDFTENITNQDNDGADEDMQGDDVNGAEISQERVDDQDGENMLLGREGFSKFPSEASSELTNQEGTPTGSALSTDHDHDLQAPLFATDEAHSSANFYPFAFDYSSNLIQDIQMTNSCFNLTPLMIDDFPQINMGEATMWKAIEHQDNMGCDKFKEYMKGSVMFEDIFDICSTQANSITLPLED</sequence>
<evidence type="ECO:0000256" key="3">
    <source>
        <dbReference type="ARBA" id="ARBA00023163"/>
    </source>
</evidence>
<evidence type="ECO:0000256" key="2">
    <source>
        <dbReference type="ARBA" id="ARBA00023125"/>
    </source>
</evidence>
<feature type="compositionally biased region" description="Polar residues" evidence="5">
    <location>
        <begin position="174"/>
        <end position="192"/>
    </location>
</feature>
<organism evidence="7 8">
    <name type="scientific">Carnegiea gigantea</name>
    <dbReference type="NCBI Taxonomy" id="171969"/>
    <lineage>
        <taxon>Eukaryota</taxon>
        <taxon>Viridiplantae</taxon>
        <taxon>Streptophyta</taxon>
        <taxon>Embryophyta</taxon>
        <taxon>Tracheophyta</taxon>
        <taxon>Spermatophyta</taxon>
        <taxon>Magnoliopsida</taxon>
        <taxon>eudicotyledons</taxon>
        <taxon>Gunneridae</taxon>
        <taxon>Pentapetalae</taxon>
        <taxon>Caryophyllales</taxon>
        <taxon>Cactineae</taxon>
        <taxon>Cactaceae</taxon>
        <taxon>Cactoideae</taxon>
        <taxon>Echinocereeae</taxon>
        <taxon>Carnegiea</taxon>
    </lineage>
</organism>
<dbReference type="Gene3D" id="2.170.150.80">
    <property type="entry name" value="NAC domain"/>
    <property type="match status" value="1"/>
</dbReference>
<dbReference type="Pfam" id="PF02365">
    <property type="entry name" value="NAM"/>
    <property type="match status" value="1"/>
</dbReference>
<keyword evidence="3" id="KW-0804">Transcription</keyword>
<comment type="caution">
    <text evidence="7">The sequence shown here is derived from an EMBL/GenBank/DDBJ whole genome shotgun (WGS) entry which is preliminary data.</text>
</comment>
<evidence type="ECO:0000313" key="8">
    <source>
        <dbReference type="Proteomes" id="UP001153076"/>
    </source>
</evidence>
<dbReference type="OrthoDB" id="1912886at2759"/>
<evidence type="ECO:0000259" key="6">
    <source>
        <dbReference type="PROSITE" id="PS51005"/>
    </source>
</evidence>
<dbReference type="PANTHER" id="PTHR31744:SF210">
    <property type="entry name" value="NAC DOMAIN-CONTAINING PROTEIN 86-LIKE"/>
    <property type="match status" value="1"/>
</dbReference>
<keyword evidence="1" id="KW-0805">Transcription regulation</keyword>
<dbReference type="GO" id="GO:0003677">
    <property type="term" value="F:DNA binding"/>
    <property type="evidence" value="ECO:0007669"/>
    <property type="project" value="UniProtKB-KW"/>
</dbReference>
<feature type="region of interest" description="Disordered" evidence="5">
    <location>
        <begin position="172"/>
        <end position="194"/>
    </location>
</feature>
<evidence type="ECO:0000256" key="5">
    <source>
        <dbReference type="SAM" id="MobiDB-lite"/>
    </source>
</evidence>